<feature type="compositionally biased region" description="Polar residues" evidence="1">
    <location>
        <begin position="135"/>
        <end position="147"/>
    </location>
</feature>
<reference evidence="2" key="1">
    <citation type="journal article" date="2020" name="Stud. Mycol.">
        <title>101 Dothideomycetes genomes: a test case for predicting lifestyles and emergence of pathogens.</title>
        <authorList>
            <person name="Haridas S."/>
            <person name="Albert R."/>
            <person name="Binder M."/>
            <person name="Bloem J."/>
            <person name="Labutti K."/>
            <person name="Salamov A."/>
            <person name="Andreopoulos B."/>
            <person name="Baker S."/>
            <person name="Barry K."/>
            <person name="Bills G."/>
            <person name="Bluhm B."/>
            <person name="Cannon C."/>
            <person name="Castanera R."/>
            <person name="Culley D."/>
            <person name="Daum C."/>
            <person name="Ezra D."/>
            <person name="Gonzalez J."/>
            <person name="Henrissat B."/>
            <person name="Kuo A."/>
            <person name="Liang C."/>
            <person name="Lipzen A."/>
            <person name="Lutzoni F."/>
            <person name="Magnuson J."/>
            <person name="Mondo S."/>
            <person name="Nolan M."/>
            <person name="Ohm R."/>
            <person name="Pangilinan J."/>
            <person name="Park H.-J."/>
            <person name="Ramirez L."/>
            <person name="Alfaro M."/>
            <person name="Sun H."/>
            <person name="Tritt A."/>
            <person name="Yoshinaga Y."/>
            <person name="Zwiers L.-H."/>
            <person name="Turgeon B."/>
            <person name="Goodwin S."/>
            <person name="Spatafora J."/>
            <person name="Crous P."/>
            <person name="Grigoriev I."/>
        </authorList>
    </citation>
    <scope>NUCLEOTIDE SEQUENCE</scope>
    <source>
        <strain evidence="2">CBS 116005</strain>
    </source>
</reference>
<dbReference type="EMBL" id="ML995857">
    <property type="protein sequence ID" value="KAF2767361.1"/>
    <property type="molecule type" value="Genomic_DNA"/>
</dbReference>
<dbReference type="AlphaFoldDB" id="A0A6G1L361"/>
<accession>A0A6G1L361</accession>
<evidence type="ECO:0000256" key="1">
    <source>
        <dbReference type="SAM" id="MobiDB-lite"/>
    </source>
</evidence>
<evidence type="ECO:0000313" key="2">
    <source>
        <dbReference type="EMBL" id="KAF2767361.1"/>
    </source>
</evidence>
<organism evidence="2 3">
    <name type="scientific">Teratosphaeria nubilosa</name>
    <dbReference type="NCBI Taxonomy" id="161662"/>
    <lineage>
        <taxon>Eukaryota</taxon>
        <taxon>Fungi</taxon>
        <taxon>Dikarya</taxon>
        <taxon>Ascomycota</taxon>
        <taxon>Pezizomycotina</taxon>
        <taxon>Dothideomycetes</taxon>
        <taxon>Dothideomycetidae</taxon>
        <taxon>Mycosphaerellales</taxon>
        <taxon>Teratosphaeriaceae</taxon>
        <taxon>Teratosphaeria</taxon>
    </lineage>
</organism>
<name>A0A6G1L361_9PEZI</name>
<gene>
    <name evidence="2" type="ORF">EJ03DRAFT_329263</name>
</gene>
<evidence type="ECO:0000313" key="3">
    <source>
        <dbReference type="Proteomes" id="UP000799436"/>
    </source>
</evidence>
<feature type="compositionally biased region" description="Polar residues" evidence="1">
    <location>
        <begin position="71"/>
        <end position="85"/>
    </location>
</feature>
<dbReference type="Proteomes" id="UP000799436">
    <property type="component" value="Unassembled WGS sequence"/>
</dbReference>
<proteinExistence type="predicted"/>
<sequence>MSDTSAAKNVDALANQAPTGGSNGFHASKGGDEPLTTGGHQPGKLVGNDAAPEFHAQTLPSGSAPADRTFKPNNISEVPPVTQTTDDIDPEAPQPPPNDMPGATSGSVNTGLGKPIQGQTSSELRHDGQHHRKNPGTSLDGLQSGATGKTVDAHDPQFANQRALDKYEATIGRGNVGGPAAEEREPVSAEQVASSRR</sequence>
<feature type="region of interest" description="Disordered" evidence="1">
    <location>
        <begin position="171"/>
        <end position="197"/>
    </location>
</feature>
<dbReference type="OrthoDB" id="3260716at2759"/>
<keyword evidence="3" id="KW-1185">Reference proteome</keyword>
<feature type="region of interest" description="Disordered" evidence="1">
    <location>
        <begin position="1"/>
        <end position="156"/>
    </location>
</feature>
<protein>
    <submittedName>
        <fullName evidence="2">Uncharacterized protein</fullName>
    </submittedName>
</protein>